<feature type="chain" id="PRO_5038425374" evidence="1">
    <location>
        <begin position="20"/>
        <end position="112"/>
    </location>
</feature>
<gene>
    <name evidence="2" type="ORF">DFP97_13211</name>
</gene>
<organism evidence="2 3">
    <name type="scientific">Paenibacillus prosopidis</name>
    <dbReference type="NCBI Taxonomy" id="630520"/>
    <lineage>
        <taxon>Bacteria</taxon>
        <taxon>Bacillati</taxon>
        <taxon>Bacillota</taxon>
        <taxon>Bacilli</taxon>
        <taxon>Bacillales</taxon>
        <taxon>Paenibacillaceae</taxon>
        <taxon>Paenibacillus</taxon>
    </lineage>
</organism>
<reference evidence="2 3" key="1">
    <citation type="submission" date="2018-07" db="EMBL/GenBank/DDBJ databases">
        <title>Genomic Encyclopedia of Type Strains, Phase III (KMG-III): the genomes of soil and plant-associated and newly described type strains.</title>
        <authorList>
            <person name="Whitman W."/>
        </authorList>
    </citation>
    <scope>NUCLEOTIDE SEQUENCE [LARGE SCALE GENOMIC DNA]</scope>
    <source>
        <strain evidence="2 3">CECT 7506</strain>
    </source>
</reference>
<sequence length="112" mass="12586">MSKYLLLILSLILLSTACTNTVEPLPPEAKKTNTPCTESALQLGGTCYSAPTSYNETITWYENKAKNENWTFKSLTDDEPFSFLLATNDMKATLILFRQADDKTTGILIRRE</sequence>
<evidence type="ECO:0000256" key="1">
    <source>
        <dbReference type="SAM" id="SignalP"/>
    </source>
</evidence>
<evidence type="ECO:0000313" key="2">
    <source>
        <dbReference type="EMBL" id="RCW40577.1"/>
    </source>
</evidence>
<proteinExistence type="predicted"/>
<dbReference type="Proteomes" id="UP000252415">
    <property type="component" value="Unassembled WGS sequence"/>
</dbReference>
<dbReference type="PROSITE" id="PS51257">
    <property type="entry name" value="PROKAR_LIPOPROTEIN"/>
    <property type="match status" value="1"/>
</dbReference>
<dbReference type="RefSeq" id="WP_114384193.1">
    <property type="nucleotide sequence ID" value="NZ_QPJD01000032.1"/>
</dbReference>
<protein>
    <submittedName>
        <fullName evidence="2">Uncharacterized protein</fullName>
    </submittedName>
</protein>
<evidence type="ECO:0000313" key="3">
    <source>
        <dbReference type="Proteomes" id="UP000252415"/>
    </source>
</evidence>
<accession>A0A368VLR2</accession>
<keyword evidence="1" id="KW-0732">Signal</keyword>
<keyword evidence="3" id="KW-1185">Reference proteome</keyword>
<dbReference type="AlphaFoldDB" id="A0A368VLR2"/>
<dbReference type="EMBL" id="QPJD01000032">
    <property type="protein sequence ID" value="RCW40577.1"/>
    <property type="molecule type" value="Genomic_DNA"/>
</dbReference>
<name>A0A368VLR2_9BACL</name>
<comment type="caution">
    <text evidence="2">The sequence shown here is derived from an EMBL/GenBank/DDBJ whole genome shotgun (WGS) entry which is preliminary data.</text>
</comment>
<feature type="signal peptide" evidence="1">
    <location>
        <begin position="1"/>
        <end position="19"/>
    </location>
</feature>